<evidence type="ECO:0000313" key="2">
    <source>
        <dbReference type="EMBL" id="MFC4242595.1"/>
    </source>
</evidence>
<comment type="caution">
    <text evidence="2">The sequence shown here is derived from an EMBL/GenBank/DDBJ whole genome shotgun (WGS) entry which is preliminary data.</text>
</comment>
<dbReference type="Gene3D" id="2.60.40.2700">
    <property type="match status" value="3"/>
</dbReference>
<dbReference type="CDD" id="cd21112">
    <property type="entry name" value="alphaLP-like"/>
    <property type="match status" value="1"/>
</dbReference>
<dbReference type="EMBL" id="JBHSCN010000003">
    <property type="protein sequence ID" value="MFC4242595.1"/>
    <property type="molecule type" value="Genomic_DNA"/>
</dbReference>
<dbReference type="Pfam" id="PF04122">
    <property type="entry name" value="CW_binding_2"/>
    <property type="match status" value="3"/>
</dbReference>
<dbReference type="InterPro" id="IPR018114">
    <property type="entry name" value="TRYPSIN_HIS"/>
</dbReference>
<dbReference type="InterPro" id="IPR051922">
    <property type="entry name" value="Bact_Sporulation_Assoc"/>
</dbReference>
<dbReference type="PANTHER" id="PTHR30032">
    <property type="entry name" value="N-ACETYLMURAMOYL-L-ALANINE AMIDASE-RELATED"/>
    <property type="match status" value="1"/>
</dbReference>
<dbReference type="InterPro" id="IPR043504">
    <property type="entry name" value="Peptidase_S1_PA_chymotrypsin"/>
</dbReference>
<dbReference type="InterPro" id="IPR009003">
    <property type="entry name" value="Peptidase_S1_PA"/>
</dbReference>
<keyword evidence="3" id="KW-1185">Reference proteome</keyword>
<evidence type="ECO:0000256" key="1">
    <source>
        <dbReference type="SAM" id="SignalP"/>
    </source>
</evidence>
<dbReference type="SUPFAM" id="SSF50494">
    <property type="entry name" value="Trypsin-like serine proteases"/>
    <property type="match status" value="1"/>
</dbReference>
<dbReference type="RefSeq" id="WP_390227464.1">
    <property type="nucleotide sequence ID" value="NZ_JBHSCN010000003.1"/>
</dbReference>
<dbReference type="Gene3D" id="3.40.50.12090">
    <property type="match status" value="1"/>
</dbReference>
<organism evidence="2 3">
    <name type="scientific">Gryllotalpicola reticulitermitis</name>
    <dbReference type="NCBI Taxonomy" id="1184153"/>
    <lineage>
        <taxon>Bacteria</taxon>
        <taxon>Bacillati</taxon>
        <taxon>Actinomycetota</taxon>
        <taxon>Actinomycetes</taxon>
        <taxon>Micrococcales</taxon>
        <taxon>Microbacteriaceae</taxon>
        <taxon>Gryllotalpicola</taxon>
    </lineage>
</organism>
<feature type="chain" id="PRO_5047028254" evidence="1">
    <location>
        <begin position="27"/>
        <end position="1105"/>
    </location>
</feature>
<dbReference type="PANTHER" id="PTHR30032:SF8">
    <property type="entry name" value="GERMINATION-SPECIFIC N-ACETYLMURAMOYL-L-ALANINE AMIDASE"/>
    <property type="match status" value="1"/>
</dbReference>
<sequence>MRHRVLAVLAAAGIAASLLTAVPAIAAAPAPQTAKAAGSGHEHPTVTGIRHSARMGSYAPARFQAQAAKLPASLDAQLRAKLGITPAEFLADGQAAADAAKVVADLRSEGVGVTGSMMHGTALTVSVKDAADEAAVTAAGANATIAAPQPIKTVLTKPMTGPADGSSPLQGGDLWFTETSADSGTECSVGFTGFDKISHAREFVTAGHCADTVDMGGDPSIDGKVYAAEDNTPVGYDEPLELQGQLGTLQQSSFKAGGGYDSGLVSITDSHATTPGTVTTWGATDASVASQGSQSAGLAVPVVGAAAAIAGEDICHSGARTGWQCGTVQAPYDVSYTCTDTPVPHSTTAYADSDCPSGYFQAVDTIDTDVCDLPGDSGGAFVAGDYAVGIESSGDDTPAGDSGAASNTCAGVATTSPYPMVGSQPGEKSVATQQPNFVLGVPEPATSRTLLVDGSGNPTGMSGVLTFADGTPGAAGTPVSLSIDGVAVGSTTSSADTEGNQTWQFALSGLANGAHNYTVTVGTGPSATSSTGTFDAPLSAGAPVVTGTAGANRTLTATAPGASAHATLAYQWVDLGTSGTADAPISGATKATYTPAVALVGHELAVEVIATELGATVTATSAPTAAISTEPAVAGVSVTGIPAVGRVLTASPIDAPAGAALAYQWSANGAPVDGATNGTITLTAPEQGDVISVSVTATAAGYIDATVTGAATAPVAAGSLTTGAVAISGTAKVGQTLTAKPGTWTAGAALTYAWKTGSTTGSGKTFAVPATAYGQKVTLTVTGTLVGYTTASKSASVTVPTYAGPATTRLSGADRYATAVAVSKNSYPKGDAKVVVIASGANFPDALGAAPAAVKLGGPLLLTQPTSLPSVISGEIKRLKPQQIIIVGGPSAVSSGVAASLGRLAPVTRVFGADRYATSLAIAKYAFGSRAVPSAFVATGQAFPDALSASAYAGSKGMPVVLVNGTSRTVPSSLTAWLKSAHTTSVSIAGGTTAVSPGIQSALTAATRHTVERFGGTDRYATSQLIDNQFGNAPTAYLATGANFPDALTGAAAAGKADAPLFMVQSTCVPRAALNSFTKWKTTTAKALGGTTVLTSGVTSLRACS</sequence>
<proteinExistence type="predicted"/>
<feature type="signal peptide" evidence="1">
    <location>
        <begin position="1"/>
        <end position="26"/>
    </location>
</feature>
<dbReference type="InterPro" id="IPR007253">
    <property type="entry name" value="Cell_wall-bd_2"/>
</dbReference>
<gene>
    <name evidence="2" type="ORF">ACFOYW_04350</name>
</gene>
<protein>
    <submittedName>
        <fullName evidence="2">Cell wall-binding repeat-containing protein</fullName>
    </submittedName>
</protein>
<dbReference type="Proteomes" id="UP001595900">
    <property type="component" value="Unassembled WGS sequence"/>
</dbReference>
<name>A0ABV8Q2L2_9MICO</name>
<reference evidence="3" key="1">
    <citation type="journal article" date="2019" name="Int. J. Syst. Evol. Microbiol.">
        <title>The Global Catalogue of Microorganisms (GCM) 10K type strain sequencing project: providing services to taxonomists for standard genome sequencing and annotation.</title>
        <authorList>
            <consortium name="The Broad Institute Genomics Platform"/>
            <consortium name="The Broad Institute Genome Sequencing Center for Infectious Disease"/>
            <person name="Wu L."/>
            <person name="Ma J."/>
        </authorList>
    </citation>
    <scope>NUCLEOTIDE SEQUENCE [LARGE SCALE GENOMIC DNA]</scope>
    <source>
        <strain evidence="3">CGMCC 1.10363</strain>
    </source>
</reference>
<accession>A0ABV8Q2L2</accession>
<evidence type="ECO:0000313" key="3">
    <source>
        <dbReference type="Proteomes" id="UP001595900"/>
    </source>
</evidence>
<dbReference type="Gene3D" id="2.40.10.10">
    <property type="entry name" value="Trypsin-like serine proteases"/>
    <property type="match status" value="2"/>
</dbReference>
<dbReference type="PROSITE" id="PS00134">
    <property type="entry name" value="TRYPSIN_HIS"/>
    <property type="match status" value="1"/>
</dbReference>
<keyword evidence="1" id="KW-0732">Signal</keyword>